<evidence type="ECO:0000313" key="2">
    <source>
        <dbReference type="EMBL" id="MFC5927339.1"/>
    </source>
</evidence>
<protein>
    <submittedName>
        <fullName evidence="2">Uncharacterized protein</fullName>
    </submittedName>
</protein>
<dbReference type="Proteomes" id="UP001596226">
    <property type="component" value="Unassembled WGS sequence"/>
</dbReference>
<comment type="caution">
    <text evidence="2">The sequence shown here is derived from an EMBL/GenBank/DDBJ whole genome shotgun (WGS) entry which is preliminary data.</text>
</comment>
<gene>
    <name evidence="2" type="ORF">ACFQGL_28760</name>
</gene>
<keyword evidence="1" id="KW-1133">Transmembrane helix</keyword>
<reference evidence="3" key="1">
    <citation type="journal article" date="2019" name="Int. J. Syst. Evol. Microbiol.">
        <title>The Global Catalogue of Microorganisms (GCM) 10K type strain sequencing project: providing services to taxonomists for standard genome sequencing and annotation.</title>
        <authorList>
            <consortium name="The Broad Institute Genomics Platform"/>
            <consortium name="The Broad Institute Genome Sequencing Center for Infectious Disease"/>
            <person name="Wu L."/>
            <person name="Ma J."/>
        </authorList>
    </citation>
    <scope>NUCLEOTIDE SEQUENCE [LARGE SCALE GENOMIC DNA]</scope>
    <source>
        <strain evidence="3">CGMCC 4.7144</strain>
    </source>
</reference>
<feature type="transmembrane region" description="Helical" evidence="1">
    <location>
        <begin position="171"/>
        <end position="188"/>
    </location>
</feature>
<keyword evidence="1" id="KW-0812">Transmembrane</keyword>
<organism evidence="2 3">
    <name type="scientific">Micromonospora vulcania</name>
    <dbReference type="NCBI Taxonomy" id="1441873"/>
    <lineage>
        <taxon>Bacteria</taxon>
        <taxon>Bacillati</taxon>
        <taxon>Actinomycetota</taxon>
        <taxon>Actinomycetes</taxon>
        <taxon>Micromonosporales</taxon>
        <taxon>Micromonosporaceae</taxon>
        <taxon>Micromonospora</taxon>
    </lineage>
</organism>
<proteinExistence type="predicted"/>
<dbReference type="RefSeq" id="WP_377515724.1">
    <property type="nucleotide sequence ID" value="NZ_JBHSQS010000029.1"/>
</dbReference>
<accession>A0ABW1HFU0</accession>
<feature type="transmembrane region" description="Helical" evidence="1">
    <location>
        <begin position="145"/>
        <end position="165"/>
    </location>
</feature>
<name>A0ABW1HFU0_9ACTN</name>
<evidence type="ECO:0000256" key="1">
    <source>
        <dbReference type="SAM" id="Phobius"/>
    </source>
</evidence>
<sequence length="205" mass="22636">MTDAELEGAGTHLDEFIADPASLTGQETWERLGMEEHRGTVLAVLFSRRRSILDRLVRMRMNEALSTVHERANGLQDADDRAAVAGVIRRLEAVVADVEGRRAELERTQQAAETGARIAEDPLLRVHLFERRSEVWTRFLAKESVATIVGAVLLTGLAAVVVAAMFTDTPVTDTVTNSFLILLGYFFGHSLTSRHQSRSGQHRTG</sequence>
<evidence type="ECO:0000313" key="3">
    <source>
        <dbReference type="Proteomes" id="UP001596226"/>
    </source>
</evidence>
<keyword evidence="1" id="KW-0472">Membrane</keyword>
<keyword evidence="3" id="KW-1185">Reference proteome</keyword>
<dbReference type="EMBL" id="JBHSQS010000029">
    <property type="protein sequence ID" value="MFC5927339.1"/>
    <property type="molecule type" value="Genomic_DNA"/>
</dbReference>